<protein>
    <recommendedName>
        <fullName evidence="1">HAT C-terminal dimerisation domain-containing protein</fullName>
    </recommendedName>
</protein>
<sequence>MNLLPSDCIKSADKENLPNDLVHTVQFYEAHLPHPVMIETEFNTWRAKWRHSGEDPPNKLVDALKLCSSFQFLNLHTLLRIALTLPITSCESERSFSQLNLFKTVRRSTMSETRLSSLAIMKVNRDRCNNLTTPMKLKQLVEDFTKFHPRRMALSFMLRDD</sequence>
<dbReference type="GO" id="GO:0046983">
    <property type="term" value="F:protein dimerization activity"/>
    <property type="evidence" value="ECO:0007669"/>
    <property type="project" value="InterPro"/>
</dbReference>
<dbReference type="PANTHER" id="PTHR46289:SF16">
    <property type="entry name" value="52 KDA REPRESSOR OF THE INHIBITOR OF THE PROTEIN KINASE"/>
    <property type="match status" value="1"/>
</dbReference>
<dbReference type="STRING" id="400682.A0A1X7VHU0"/>
<dbReference type="SUPFAM" id="SSF53098">
    <property type="entry name" value="Ribonuclease H-like"/>
    <property type="match status" value="1"/>
</dbReference>
<dbReference type="AlphaFoldDB" id="A0A1X7VHU0"/>
<dbReference type="InterPro" id="IPR052958">
    <property type="entry name" value="IFN-induced_PKR_regulator"/>
</dbReference>
<dbReference type="Pfam" id="PF05699">
    <property type="entry name" value="Dimer_Tnp_hAT"/>
    <property type="match status" value="1"/>
</dbReference>
<evidence type="ECO:0000313" key="2">
    <source>
        <dbReference type="EnsemblMetazoa" id="Aqu2.1.39037_001"/>
    </source>
</evidence>
<dbReference type="EnsemblMetazoa" id="Aqu2.1.39037_001">
    <property type="protein sequence ID" value="Aqu2.1.39037_001"/>
    <property type="gene ID" value="Aqu2.1.39037"/>
</dbReference>
<accession>A0A1X7VHU0</accession>
<dbReference type="InParanoid" id="A0A1X7VHU0"/>
<dbReference type="OrthoDB" id="10037933at2759"/>
<dbReference type="PANTHER" id="PTHR46289">
    <property type="entry name" value="52 KDA REPRESSOR OF THE INHIBITOR OF THE PROTEIN KINASE-LIKE PROTEIN-RELATED"/>
    <property type="match status" value="1"/>
</dbReference>
<reference evidence="2" key="1">
    <citation type="submission" date="2017-05" db="UniProtKB">
        <authorList>
            <consortium name="EnsemblMetazoa"/>
        </authorList>
    </citation>
    <scope>IDENTIFICATION</scope>
</reference>
<organism evidence="2">
    <name type="scientific">Amphimedon queenslandica</name>
    <name type="common">Sponge</name>
    <dbReference type="NCBI Taxonomy" id="400682"/>
    <lineage>
        <taxon>Eukaryota</taxon>
        <taxon>Metazoa</taxon>
        <taxon>Porifera</taxon>
        <taxon>Demospongiae</taxon>
        <taxon>Heteroscleromorpha</taxon>
        <taxon>Haplosclerida</taxon>
        <taxon>Niphatidae</taxon>
        <taxon>Amphimedon</taxon>
    </lineage>
</organism>
<feature type="domain" description="HAT C-terminal dimerisation" evidence="1">
    <location>
        <begin position="71"/>
        <end position="125"/>
    </location>
</feature>
<dbReference type="InterPro" id="IPR012337">
    <property type="entry name" value="RNaseH-like_sf"/>
</dbReference>
<dbReference type="InterPro" id="IPR008906">
    <property type="entry name" value="HATC_C_dom"/>
</dbReference>
<proteinExistence type="predicted"/>
<evidence type="ECO:0000259" key="1">
    <source>
        <dbReference type="Pfam" id="PF05699"/>
    </source>
</evidence>
<name>A0A1X7VHU0_AMPQE</name>